<comment type="caution">
    <text evidence="1">The sequence shown here is derived from an EMBL/GenBank/DDBJ whole genome shotgun (WGS) entry which is preliminary data.</text>
</comment>
<dbReference type="Proteomes" id="UP000245627">
    <property type="component" value="Unassembled WGS sequence"/>
</dbReference>
<dbReference type="OrthoDB" id="711558at2"/>
<name>A0A2T8HN45_9SPHI</name>
<reference evidence="1 2" key="1">
    <citation type="submission" date="2018-04" db="EMBL/GenBank/DDBJ databases">
        <title>Sphingobacterium cortibacter sp. nov.</title>
        <authorList>
            <person name="Li Y."/>
        </authorList>
    </citation>
    <scope>NUCLEOTIDE SEQUENCE [LARGE SCALE GENOMIC DNA]</scope>
    <source>
        <strain evidence="1 2">2c-3</strain>
    </source>
</reference>
<gene>
    <name evidence="1" type="ORF">DC487_03690</name>
</gene>
<accession>A0A2T8HN45</accession>
<dbReference type="AlphaFoldDB" id="A0A2T8HN45"/>
<organism evidence="1 2">
    <name type="scientific">Sphingobacterium corticibacter</name>
    <dbReference type="NCBI Taxonomy" id="2171749"/>
    <lineage>
        <taxon>Bacteria</taxon>
        <taxon>Pseudomonadati</taxon>
        <taxon>Bacteroidota</taxon>
        <taxon>Sphingobacteriia</taxon>
        <taxon>Sphingobacteriales</taxon>
        <taxon>Sphingobacteriaceae</taxon>
        <taxon>Sphingobacterium</taxon>
    </lineage>
</organism>
<keyword evidence="2" id="KW-1185">Reference proteome</keyword>
<dbReference type="RefSeq" id="WP_116774581.1">
    <property type="nucleotide sequence ID" value="NZ_QDKG01000001.1"/>
</dbReference>
<protein>
    <submittedName>
        <fullName evidence="1">Uncharacterized protein</fullName>
    </submittedName>
</protein>
<evidence type="ECO:0000313" key="2">
    <source>
        <dbReference type="Proteomes" id="UP000245627"/>
    </source>
</evidence>
<evidence type="ECO:0000313" key="1">
    <source>
        <dbReference type="EMBL" id="PVH26722.1"/>
    </source>
</evidence>
<sequence>MKITAQDYIIQAILECLEDTIQGKGIKLLNHVSYDLNKTNSYIHFIPKDGREFESIDAFWLGFIVKEYL</sequence>
<proteinExistence type="predicted"/>
<dbReference type="EMBL" id="QDKG01000001">
    <property type="protein sequence ID" value="PVH26722.1"/>
    <property type="molecule type" value="Genomic_DNA"/>
</dbReference>